<dbReference type="PANTHER" id="PTHR44259">
    <property type="entry name" value="OS07G0183000 PROTEIN-RELATED"/>
    <property type="match status" value="1"/>
</dbReference>
<dbReference type="AlphaFoldDB" id="A0A7J6VP96"/>
<dbReference type="Pfam" id="PF03478">
    <property type="entry name" value="Beta-prop_KIB1-4"/>
    <property type="match status" value="1"/>
</dbReference>
<feature type="domain" description="KIB1-4 beta-propeller" evidence="1">
    <location>
        <begin position="90"/>
        <end position="302"/>
    </location>
</feature>
<accession>A0A7J6VP96</accession>
<gene>
    <name evidence="2" type="ORF">FRX31_023481</name>
</gene>
<dbReference type="OrthoDB" id="1863935at2759"/>
<dbReference type="PANTHER" id="PTHR44259:SF114">
    <property type="entry name" value="OS06G0707300 PROTEIN"/>
    <property type="match status" value="1"/>
</dbReference>
<evidence type="ECO:0000313" key="3">
    <source>
        <dbReference type="Proteomes" id="UP000554482"/>
    </source>
</evidence>
<comment type="caution">
    <text evidence="2">The sequence shown here is derived from an EMBL/GenBank/DDBJ whole genome shotgun (WGS) entry which is preliminary data.</text>
</comment>
<evidence type="ECO:0000313" key="2">
    <source>
        <dbReference type="EMBL" id="KAF5186924.1"/>
    </source>
</evidence>
<organism evidence="2 3">
    <name type="scientific">Thalictrum thalictroides</name>
    <name type="common">Rue-anemone</name>
    <name type="synonym">Anemone thalictroides</name>
    <dbReference type="NCBI Taxonomy" id="46969"/>
    <lineage>
        <taxon>Eukaryota</taxon>
        <taxon>Viridiplantae</taxon>
        <taxon>Streptophyta</taxon>
        <taxon>Embryophyta</taxon>
        <taxon>Tracheophyta</taxon>
        <taxon>Spermatophyta</taxon>
        <taxon>Magnoliopsida</taxon>
        <taxon>Ranunculales</taxon>
        <taxon>Ranunculaceae</taxon>
        <taxon>Thalictroideae</taxon>
        <taxon>Thalictrum</taxon>
    </lineage>
</organism>
<evidence type="ECO:0000259" key="1">
    <source>
        <dbReference type="Pfam" id="PF03478"/>
    </source>
</evidence>
<dbReference type="InterPro" id="IPR005174">
    <property type="entry name" value="KIB1-4_b-propeller"/>
</dbReference>
<name>A0A7J6VP96_THATH</name>
<protein>
    <recommendedName>
        <fullName evidence="1">KIB1-4 beta-propeller domain-containing protein</fullName>
    </recommendedName>
</protein>
<proteinExistence type="predicted"/>
<dbReference type="InterPro" id="IPR050942">
    <property type="entry name" value="F-box_BR-signaling"/>
</dbReference>
<dbReference type="EMBL" id="JABWDY010028684">
    <property type="protein sequence ID" value="KAF5186924.1"/>
    <property type="molecule type" value="Genomic_DNA"/>
</dbReference>
<dbReference type="Proteomes" id="UP000554482">
    <property type="component" value="Unassembled WGS sequence"/>
</dbReference>
<sequence length="376" mass="43695">MKKIKEEDEEKWSQLPTLLLWMIKDQLTNLVHHFRLGLVCKNWKAANESYPMKHPQECVVPWLMQRSVLSFHISTECDFVNVFTKEKLILDRPEFLKADCLYSKQGWLLLRQKCMIPSQSSVVLLNPHSNAKITMPKPGEWFRRYIASFSSSPDHGNPECVVFDVSSTTSKAFYIAFVDGEKWTKHSYEDGRRMDSTACLVVRGHKVYCLGDSGGLFIFDMATLLWGEVTWNPEDCRGKSWIMESEKGEIMKVERGRNWNTFRFFKMNNGETGWDELSNSDLDNRSWFIGDVHRNHQLTVKETGGMKKLYLLTIECVRRKYNKDIVYIYDLKDGTKKSYKPDKDALWVDLGAIFKVPPSCVGYTPPTLSDEHKQID</sequence>
<reference evidence="2 3" key="1">
    <citation type="submission" date="2020-06" db="EMBL/GenBank/DDBJ databases">
        <title>Transcriptomic and genomic resources for Thalictrum thalictroides and T. hernandezii: Facilitating candidate gene discovery in an emerging model plant lineage.</title>
        <authorList>
            <person name="Arias T."/>
            <person name="Riano-Pachon D.M."/>
            <person name="Di Stilio V.S."/>
        </authorList>
    </citation>
    <scope>NUCLEOTIDE SEQUENCE [LARGE SCALE GENOMIC DNA]</scope>
    <source>
        <strain evidence="3">cv. WT478/WT964</strain>
        <tissue evidence="2">Leaves</tissue>
    </source>
</reference>
<keyword evidence="3" id="KW-1185">Reference proteome</keyword>